<gene>
    <name evidence="2" type="ORF">CEXT_11071</name>
</gene>
<name>A0AAV4QHT5_CAEEX</name>
<sequence length="118" mass="13686">MKSTRVTTGKCPTRVRKRSLLPGNDRKFATKDRHGNLLLGYDREVSYQGTTRKSATKDRSHEYEVSSTRVTTGKCPTRVRKRSLLPGNDTKVCYQGRIRKSPIRKWHRNLLPENDREV</sequence>
<protein>
    <submittedName>
        <fullName evidence="2">Uncharacterized protein</fullName>
    </submittedName>
</protein>
<dbReference type="AlphaFoldDB" id="A0AAV4QHT5"/>
<keyword evidence="3" id="KW-1185">Reference proteome</keyword>
<feature type="compositionally biased region" description="Basic and acidic residues" evidence="1">
    <location>
        <begin position="55"/>
        <end position="64"/>
    </location>
</feature>
<comment type="caution">
    <text evidence="2">The sequence shown here is derived from an EMBL/GenBank/DDBJ whole genome shotgun (WGS) entry which is preliminary data.</text>
</comment>
<reference evidence="2 3" key="1">
    <citation type="submission" date="2021-06" db="EMBL/GenBank/DDBJ databases">
        <title>Caerostris extrusa draft genome.</title>
        <authorList>
            <person name="Kono N."/>
            <person name="Arakawa K."/>
        </authorList>
    </citation>
    <scope>NUCLEOTIDE SEQUENCE [LARGE SCALE GENOMIC DNA]</scope>
</reference>
<evidence type="ECO:0000313" key="2">
    <source>
        <dbReference type="EMBL" id="GIY06918.1"/>
    </source>
</evidence>
<proteinExistence type="predicted"/>
<organism evidence="2 3">
    <name type="scientific">Caerostris extrusa</name>
    <name type="common">Bark spider</name>
    <name type="synonym">Caerostris bankana</name>
    <dbReference type="NCBI Taxonomy" id="172846"/>
    <lineage>
        <taxon>Eukaryota</taxon>
        <taxon>Metazoa</taxon>
        <taxon>Ecdysozoa</taxon>
        <taxon>Arthropoda</taxon>
        <taxon>Chelicerata</taxon>
        <taxon>Arachnida</taxon>
        <taxon>Araneae</taxon>
        <taxon>Araneomorphae</taxon>
        <taxon>Entelegynae</taxon>
        <taxon>Araneoidea</taxon>
        <taxon>Araneidae</taxon>
        <taxon>Caerostris</taxon>
    </lineage>
</organism>
<accession>A0AAV4QHT5</accession>
<feature type="region of interest" description="Disordered" evidence="1">
    <location>
        <begin position="48"/>
        <end position="69"/>
    </location>
</feature>
<evidence type="ECO:0000256" key="1">
    <source>
        <dbReference type="SAM" id="MobiDB-lite"/>
    </source>
</evidence>
<dbReference type="Proteomes" id="UP001054945">
    <property type="component" value="Unassembled WGS sequence"/>
</dbReference>
<dbReference type="EMBL" id="BPLR01006019">
    <property type="protein sequence ID" value="GIY06918.1"/>
    <property type="molecule type" value="Genomic_DNA"/>
</dbReference>
<evidence type="ECO:0000313" key="3">
    <source>
        <dbReference type="Proteomes" id="UP001054945"/>
    </source>
</evidence>